<dbReference type="Pfam" id="PF13521">
    <property type="entry name" value="AAA_28"/>
    <property type="match status" value="1"/>
</dbReference>
<protein>
    <submittedName>
        <fullName evidence="2">ATPase</fullName>
    </submittedName>
</protein>
<name>A0A2M9R3D4_9FLAO</name>
<dbReference type="RefSeq" id="WP_100676812.1">
    <property type="nucleotide sequence ID" value="NZ_NIPO01000001.1"/>
</dbReference>
<organism evidence="2 3">
    <name type="scientific">Avrilella dinanensis</name>
    <dbReference type="NCBI Taxonomy" id="2008672"/>
    <lineage>
        <taxon>Bacteria</taxon>
        <taxon>Pseudomonadati</taxon>
        <taxon>Bacteroidota</taxon>
        <taxon>Flavobacteriia</taxon>
        <taxon>Flavobacteriales</taxon>
        <taxon>Flavobacteriaceae</taxon>
        <taxon>Avrilella</taxon>
    </lineage>
</organism>
<dbReference type="Gene3D" id="3.40.50.300">
    <property type="entry name" value="P-loop containing nucleotide triphosphate hydrolases"/>
    <property type="match status" value="1"/>
</dbReference>
<accession>A0A2M9R3D4</accession>
<evidence type="ECO:0000313" key="3">
    <source>
        <dbReference type="Proteomes" id="UP000231960"/>
    </source>
</evidence>
<feature type="domain" description="NadR/Ttd14 AAA" evidence="1">
    <location>
        <begin position="6"/>
        <end position="169"/>
    </location>
</feature>
<proteinExistence type="predicted"/>
<dbReference type="InterPro" id="IPR038727">
    <property type="entry name" value="NadR/Ttd14_AAA_dom"/>
</dbReference>
<keyword evidence="3" id="KW-1185">Reference proteome</keyword>
<comment type="caution">
    <text evidence="2">The sequence shown here is derived from an EMBL/GenBank/DDBJ whole genome shotgun (WGS) entry which is preliminary data.</text>
</comment>
<gene>
    <name evidence="2" type="ORF">CDL10_01070</name>
</gene>
<dbReference type="Proteomes" id="UP000231960">
    <property type="component" value="Unassembled WGS sequence"/>
</dbReference>
<dbReference type="AlphaFoldDB" id="A0A2M9R3D4"/>
<reference evidence="2 3" key="1">
    <citation type="submission" date="2017-06" db="EMBL/GenBank/DDBJ databases">
        <title>Description of Avrilella dinanensis gen. nov. sp. nov.</title>
        <authorList>
            <person name="Leyer C."/>
            <person name="Sassi M."/>
            <person name="Minet J."/>
            <person name="Kayal S."/>
            <person name="Cattoir V."/>
        </authorList>
    </citation>
    <scope>NUCLEOTIDE SEQUENCE [LARGE SCALE GENOMIC DNA]</scope>
    <source>
        <strain evidence="2 3">UR159</strain>
    </source>
</reference>
<dbReference type="OrthoDB" id="5638848at2"/>
<evidence type="ECO:0000259" key="1">
    <source>
        <dbReference type="Pfam" id="PF13521"/>
    </source>
</evidence>
<sequence>MAQEIVLLIGGPGSGKTTLLNHLATLGYTCYAEISRQVTLEAQKQGIEQFFLKDPLLFSQKLLEGRIEQHISAQKDSSKVVIIDRGIPDVLAYMDFIGDNYPDSFTEACLVHRYTKVFALPVWDEIYQSDNERYEDLQTAHRIQEHLIASYTKYGYQPIYVPKMTIGERADFVINHL</sequence>
<evidence type="ECO:0000313" key="2">
    <source>
        <dbReference type="EMBL" id="PJR03243.1"/>
    </source>
</evidence>
<dbReference type="EMBL" id="NIPO01000001">
    <property type="protein sequence ID" value="PJR03243.1"/>
    <property type="molecule type" value="Genomic_DNA"/>
</dbReference>
<dbReference type="InterPro" id="IPR027417">
    <property type="entry name" value="P-loop_NTPase"/>
</dbReference>
<dbReference type="SUPFAM" id="SSF52540">
    <property type="entry name" value="P-loop containing nucleoside triphosphate hydrolases"/>
    <property type="match status" value="1"/>
</dbReference>